<evidence type="ECO:0000256" key="1">
    <source>
        <dbReference type="SAM" id="Phobius"/>
    </source>
</evidence>
<reference evidence="2" key="1">
    <citation type="journal article" date="2020" name="Stud. Mycol.">
        <title>101 Dothideomycetes genomes: a test case for predicting lifestyles and emergence of pathogens.</title>
        <authorList>
            <person name="Haridas S."/>
            <person name="Albert R."/>
            <person name="Binder M."/>
            <person name="Bloem J."/>
            <person name="Labutti K."/>
            <person name="Salamov A."/>
            <person name="Andreopoulos B."/>
            <person name="Baker S."/>
            <person name="Barry K."/>
            <person name="Bills G."/>
            <person name="Bluhm B."/>
            <person name="Cannon C."/>
            <person name="Castanera R."/>
            <person name="Culley D."/>
            <person name="Daum C."/>
            <person name="Ezra D."/>
            <person name="Gonzalez J."/>
            <person name="Henrissat B."/>
            <person name="Kuo A."/>
            <person name="Liang C."/>
            <person name="Lipzen A."/>
            <person name="Lutzoni F."/>
            <person name="Magnuson J."/>
            <person name="Mondo S."/>
            <person name="Nolan M."/>
            <person name="Ohm R."/>
            <person name="Pangilinan J."/>
            <person name="Park H.-J."/>
            <person name="Ramirez L."/>
            <person name="Alfaro M."/>
            <person name="Sun H."/>
            <person name="Tritt A."/>
            <person name="Yoshinaga Y."/>
            <person name="Zwiers L.-H."/>
            <person name="Turgeon B."/>
            <person name="Goodwin S."/>
            <person name="Spatafora J."/>
            <person name="Crous P."/>
            <person name="Grigoriev I."/>
        </authorList>
    </citation>
    <scope>NUCLEOTIDE SEQUENCE</scope>
    <source>
        <strain evidence="2">CBS 115976</strain>
    </source>
</reference>
<evidence type="ECO:0008006" key="4">
    <source>
        <dbReference type="Google" id="ProtNLM"/>
    </source>
</evidence>
<keyword evidence="1" id="KW-1133">Transmembrane helix</keyword>
<feature type="transmembrane region" description="Helical" evidence="1">
    <location>
        <begin position="98"/>
        <end position="115"/>
    </location>
</feature>
<keyword evidence="1" id="KW-0812">Transmembrane</keyword>
<evidence type="ECO:0000313" key="3">
    <source>
        <dbReference type="Proteomes" id="UP000799302"/>
    </source>
</evidence>
<sequence length="704" mass="76723">MGKPEVPVTAVTEISEEAITPTLESPKTTGHFNHPPEERNFIPSDQPKWVSHSWRSFSIIYALLFIGIAGALSHHFLYASLVGKEASGQVKYVRAGTALSYLTKASLVAAVLVAYRQQVWATCSRKALSISAIDSLFSAGTDPFGLANLEIFSKAKIAVFLAAIAWLTPLAVILTPATLAVELALMNNETVCSSVRTINSDAEATNNWRDGAKLSGMLTLSLSLWNTTGLDPNDPNTFDYYTGPSPALSQTALLSTYLQKVISNQSIAGDVCGTGWNCSYTLNFIAPGYQCTERASGRNENATQLTDIGAPFDTNYLLPDGKYGYYAQTSLGDYAPIQIDAGDAGIPVQKPPYPKNLGAFRTEPLLWIGQSVLAPGNATLPHNSSDPRWTDAFVPKIYSCEHHLTNYTVLFNYTLNQQNTTVLKREYMGPIINTTYAHGVLSNDGTKDNTTANPASAYVFPQDVENYRMVGAYHSLGSVLRSFINGTINLSNTITPIASTSAVGTTLIDRHSYLPVSDRVDQIQGLYENMIISLISNPQFLSVAWAADPKKESTIGANTGPEATYPCVKSRYYNQFVYRAWQLWVVYGISILISIVAVLLGTVAIVQNEGHMHDMRFSTIVQASRTRNLDDLPWRNGVGGVADDEVLSARLQYGLLRENGLEKSEIGMGAYVGFGREGDVACSLGRESGAKRVLSFKPMRTYSH</sequence>
<dbReference type="AlphaFoldDB" id="A0A6A6UK09"/>
<dbReference type="PANTHER" id="PTHR35041">
    <property type="entry name" value="MEDIATOR OF RNA POLYMERASE II TRANSCRIPTION SUBUNIT 1"/>
    <property type="match status" value="1"/>
</dbReference>
<dbReference type="Proteomes" id="UP000799302">
    <property type="component" value="Unassembled WGS sequence"/>
</dbReference>
<feature type="transmembrane region" description="Helical" evidence="1">
    <location>
        <begin position="58"/>
        <end position="78"/>
    </location>
</feature>
<feature type="transmembrane region" description="Helical" evidence="1">
    <location>
        <begin position="581"/>
        <end position="606"/>
    </location>
</feature>
<dbReference type="EMBL" id="MU004232">
    <property type="protein sequence ID" value="KAF2671813.1"/>
    <property type="molecule type" value="Genomic_DNA"/>
</dbReference>
<name>A0A6A6UK09_9PEZI</name>
<evidence type="ECO:0000313" key="2">
    <source>
        <dbReference type="EMBL" id="KAF2671813.1"/>
    </source>
</evidence>
<keyword evidence="3" id="KW-1185">Reference proteome</keyword>
<feature type="transmembrane region" description="Helical" evidence="1">
    <location>
        <begin position="157"/>
        <end position="179"/>
    </location>
</feature>
<accession>A0A6A6UK09</accession>
<keyword evidence="1" id="KW-0472">Membrane</keyword>
<organism evidence="2 3">
    <name type="scientific">Microthyrium microscopicum</name>
    <dbReference type="NCBI Taxonomy" id="703497"/>
    <lineage>
        <taxon>Eukaryota</taxon>
        <taxon>Fungi</taxon>
        <taxon>Dikarya</taxon>
        <taxon>Ascomycota</taxon>
        <taxon>Pezizomycotina</taxon>
        <taxon>Dothideomycetes</taxon>
        <taxon>Dothideomycetes incertae sedis</taxon>
        <taxon>Microthyriales</taxon>
        <taxon>Microthyriaceae</taxon>
        <taxon>Microthyrium</taxon>
    </lineage>
</organism>
<dbReference type="OrthoDB" id="5340195at2759"/>
<protein>
    <recommendedName>
        <fullName evidence="4">Formylmethionine deformylase-like protein</fullName>
    </recommendedName>
</protein>
<gene>
    <name evidence="2" type="ORF">BT63DRAFT_180532</name>
</gene>
<dbReference type="PANTHER" id="PTHR35041:SF3">
    <property type="entry name" value="FORMYLMETHIONINE DEFORMYLASE-LIKE PROTEIN"/>
    <property type="match status" value="1"/>
</dbReference>
<proteinExistence type="predicted"/>